<comment type="caution">
    <text evidence="1">The sequence shown here is derived from an EMBL/GenBank/DDBJ whole genome shotgun (WGS) entry which is preliminary data.</text>
</comment>
<evidence type="ECO:0000313" key="2">
    <source>
        <dbReference type="Proteomes" id="UP001367508"/>
    </source>
</evidence>
<evidence type="ECO:0000313" key="1">
    <source>
        <dbReference type="EMBL" id="KAK7315926.1"/>
    </source>
</evidence>
<name>A0AAN9KGA5_CANGL</name>
<gene>
    <name evidence="1" type="ORF">VNO77_34508</name>
</gene>
<protein>
    <submittedName>
        <fullName evidence="1">Uncharacterized protein</fullName>
    </submittedName>
</protein>
<dbReference type="AlphaFoldDB" id="A0AAN9KGA5"/>
<reference evidence="1 2" key="1">
    <citation type="submission" date="2024-01" db="EMBL/GenBank/DDBJ databases">
        <title>The genomes of 5 underutilized Papilionoideae crops provide insights into root nodulation and disease resistanc.</title>
        <authorList>
            <person name="Jiang F."/>
        </authorList>
    </citation>
    <scope>NUCLEOTIDE SEQUENCE [LARGE SCALE GENOMIC DNA]</scope>
    <source>
        <strain evidence="1">LVBAO_FW01</strain>
        <tissue evidence="1">Leaves</tissue>
    </source>
</reference>
<dbReference type="EMBL" id="JAYMYQ010000008">
    <property type="protein sequence ID" value="KAK7315926.1"/>
    <property type="molecule type" value="Genomic_DNA"/>
</dbReference>
<dbReference type="Proteomes" id="UP001367508">
    <property type="component" value="Unassembled WGS sequence"/>
</dbReference>
<organism evidence="1 2">
    <name type="scientific">Canavalia gladiata</name>
    <name type="common">Sword bean</name>
    <name type="synonym">Dolichos gladiatus</name>
    <dbReference type="NCBI Taxonomy" id="3824"/>
    <lineage>
        <taxon>Eukaryota</taxon>
        <taxon>Viridiplantae</taxon>
        <taxon>Streptophyta</taxon>
        <taxon>Embryophyta</taxon>
        <taxon>Tracheophyta</taxon>
        <taxon>Spermatophyta</taxon>
        <taxon>Magnoliopsida</taxon>
        <taxon>eudicotyledons</taxon>
        <taxon>Gunneridae</taxon>
        <taxon>Pentapetalae</taxon>
        <taxon>rosids</taxon>
        <taxon>fabids</taxon>
        <taxon>Fabales</taxon>
        <taxon>Fabaceae</taxon>
        <taxon>Papilionoideae</taxon>
        <taxon>50 kb inversion clade</taxon>
        <taxon>NPAAA clade</taxon>
        <taxon>indigoferoid/millettioid clade</taxon>
        <taxon>Phaseoleae</taxon>
        <taxon>Canavalia</taxon>
    </lineage>
</organism>
<accession>A0AAN9KGA5</accession>
<proteinExistence type="predicted"/>
<keyword evidence="2" id="KW-1185">Reference proteome</keyword>
<sequence length="106" mass="12363">MEQLGRRKRLWNQEDALCSGEEILTKERREFRNLLKVLQEGKERSRYIENSEEVKKCPCMKGDAQDGVRATIKTMQLYKALTRDLEFKVVQELKLEAELGPFDGAT</sequence>